<dbReference type="EMBL" id="KN819600">
    <property type="protein sequence ID" value="KIJ08551.1"/>
    <property type="molecule type" value="Genomic_DNA"/>
</dbReference>
<dbReference type="HOGENOM" id="CLU_2886434_0_0_1"/>
<sequence>MYSWSGWYLDRCLWPYAYQSLRSLRDFILSSPFALHPYRDSCWSPQLFSSVVQVTDRNHLPSS</sequence>
<dbReference type="Proteomes" id="UP000053647">
    <property type="component" value="Unassembled WGS sequence"/>
</dbReference>
<name>A0A0C9TMQ4_PAXIN</name>
<dbReference type="AlphaFoldDB" id="A0A0C9TMQ4"/>
<accession>A0A0C9TMQ4</accession>
<keyword evidence="2" id="KW-1185">Reference proteome</keyword>
<reference evidence="1 2" key="1">
    <citation type="submission" date="2014-06" db="EMBL/GenBank/DDBJ databases">
        <authorList>
            <consortium name="DOE Joint Genome Institute"/>
            <person name="Kuo A."/>
            <person name="Kohler A."/>
            <person name="Nagy L.G."/>
            <person name="Floudas D."/>
            <person name="Copeland A."/>
            <person name="Barry K.W."/>
            <person name="Cichocki N."/>
            <person name="Veneault-Fourrey C."/>
            <person name="LaButti K."/>
            <person name="Lindquist E.A."/>
            <person name="Lipzen A."/>
            <person name="Lundell T."/>
            <person name="Morin E."/>
            <person name="Murat C."/>
            <person name="Sun H."/>
            <person name="Tunlid A."/>
            <person name="Henrissat B."/>
            <person name="Grigoriev I.V."/>
            <person name="Hibbett D.S."/>
            <person name="Martin F."/>
            <person name="Nordberg H.P."/>
            <person name="Cantor M.N."/>
            <person name="Hua S.X."/>
        </authorList>
    </citation>
    <scope>NUCLEOTIDE SEQUENCE [LARGE SCALE GENOMIC DNA]</scope>
    <source>
        <strain evidence="1 2">ATCC 200175</strain>
    </source>
</reference>
<reference evidence="2" key="2">
    <citation type="submission" date="2015-01" db="EMBL/GenBank/DDBJ databases">
        <title>Evolutionary Origins and Diversification of the Mycorrhizal Mutualists.</title>
        <authorList>
            <consortium name="DOE Joint Genome Institute"/>
            <consortium name="Mycorrhizal Genomics Consortium"/>
            <person name="Kohler A."/>
            <person name="Kuo A."/>
            <person name="Nagy L.G."/>
            <person name="Floudas D."/>
            <person name="Copeland A."/>
            <person name="Barry K.W."/>
            <person name="Cichocki N."/>
            <person name="Veneault-Fourrey C."/>
            <person name="LaButti K."/>
            <person name="Lindquist E.A."/>
            <person name="Lipzen A."/>
            <person name="Lundell T."/>
            <person name="Morin E."/>
            <person name="Murat C."/>
            <person name="Riley R."/>
            <person name="Ohm R."/>
            <person name="Sun H."/>
            <person name="Tunlid A."/>
            <person name="Henrissat B."/>
            <person name="Grigoriev I.V."/>
            <person name="Hibbett D.S."/>
            <person name="Martin F."/>
        </authorList>
    </citation>
    <scope>NUCLEOTIDE SEQUENCE [LARGE SCALE GENOMIC DNA]</scope>
    <source>
        <strain evidence="2">ATCC 200175</strain>
    </source>
</reference>
<protein>
    <submittedName>
        <fullName evidence="1">Uncharacterized protein</fullName>
    </submittedName>
</protein>
<dbReference type="OrthoDB" id="10321095at2759"/>
<gene>
    <name evidence="1" type="ORF">PAXINDRAFT_172881</name>
</gene>
<evidence type="ECO:0000313" key="1">
    <source>
        <dbReference type="EMBL" id="KIJ08551.1"/>
    </source>
</evidence>
<evidence type="ECO:0000313" key="2">
    <source>
        <dbReference type="Proteomes" id="UP000053647"/>
    </source>
</evidence>
<organism evidence="1 2">
    <name type="scientific">Paxillus involutus ATCC 200175</name>
    <dbReference type="NCBI Taxonomy" id="664439"/>
    <lineage>
        <taxon>Eukaryota</taxon>
        <taxon>Fungi</taxon>
        <taxon>Dikarya</taxon>
        <taxon>Basidiomycota</taxon>
        <taxon>Agaricomycotina</taxon>
        <taxon>Agaricomycetes</taxon>
        <taxon>Agaricomycetidae</taxon>
        <taxon>Boletales</taxon>
        <taxon>Paxilineae</taxon>
        <taxon>Paxillaceae</taxon>
        <taxon>Paxillus</taxon>
    </lineage>
</organism>
<proteinExistence type="predicted"/>